<feature type="signal peptide" evidence="4">
    <location>
        <begin position="1"/>
        <end position="18"/>
    </location>
</feature>
<dbReference type="SMART" id="SM00700">
    <property type="entry name" value="JHBP"/>
    <property type="match status" value="1"/>
</dbReference>
<keyword evidence="2" id="KW-0090">Biological rhythms</keyword>
<dbReference type="InterPro" id="IPR010562">
    <property type="entry name" value="Haemolymph_juvenile_hormone-bd"/>
</dbReference>
<keyword evidence="6" id="KW-1185">Reference proteome</keyword>
<sequence>MKNTPFFALLTLANLCFGAKLPTTFKKCDKKQSDFDQCLSTAVKDALSQLNVGKKEELGQDPLVSLKITKMSNFLDLANSLKANRMDFEKKTLELDVDYPEIIMNFEYQISGKILVLPIQGEGPGRMTLIKPRILLTLYLEEYEKKNKKYYKVVKNTLLIEPQGLHYKLDNLFNGDKALGDNINQVLNDNGKEVYADVKTSYEEAFGKIFATVSDNLLTRVPVAELFSEK</sequence>
<name>A0A8J6HHV2_TENMO</name>
<evidence type="ECO:0000313" key="5">
    <source>
        <dbReference type="EMBL" id="KAH0815009.1"/>
    </source>
</evidence>
<gene>
    <name evidence="5" type="ORF">GEV33_007782</name>
</gene>
<dbReference type="Proteomes" id="UP000719412">
    <property type="component" value="Unassembled WGS sequence"/>
</dbReference>
<reference evidence="5" key="1">
    <citation type="journal article" date="2020" name="J Insects Food Feed">
        <title>The yellow mealworm (Tenebrio molitor) genome: a resource for the emerging insects as food and feed industry.</title>
        <authorList>
            <person name="Eriksson T."/>
            <person name="Andere A."/>
            <person name="Kelstrup H."/>
            <person name="Emery V."/>
            <person name="Picard C."/>
        </authorList>
    </citation>
    <scope>NUCLEOTIDE SEQUENCE</scope>
    <source>
        <strain evidence="5">Stoneville</strain>
        <tissue evidence="5">Whole head</tissue>
    </source>
</reference>
<dbReference type="FunFam" id="3.15.10.30:FF:000001">
    <property type="entry name" value="Takeout-like protein 1"/>
    <property type="match status" value="1"/>
</dbReference>
<evidence type="ECO:0000256" key="4">
    <source>
        <dbReference type="SAM" id="SignalP"/>
    </source>
</evidence>
<comment type="caution">
    <text evidence="5">The sequence shown here is derived from an EMBL/GenBank/DDBJ whole genome shotgun (WGS) entry which is preliminary data.</text>
</comment>
<evidence type="ECO:0000256" key="1">
    <source>
        <dbReference type="ARBA" id="ARBA00022729"/>
    </source>
</evidence>
<proteinExistence type="inferred from homology"/>
<dbReference type="GO" id="GO:0005615">
    <property type="term" value="C:extracellular space"/>
    <property type="evidence" value="ECO:0007669"/>
    <property type="project" value="TreeGrafter"/>
</dbReference>
<protein>
    <submittedName>
        <fullName evidence="5">Uncharacterized protein</fullName>
    </submittedName>
</protein>
<comment type="similarity">
    <text evidence="3">Belongs to the TO family.</text>
</comment>
<organism evidence="5 6">
    <name type="scientific">Tenebrio molitor</name>
    <name type="common">Yellow mealworm beetle</name>
    <dbReference type="NCBI Taxonomy" id="7067"/>
    <lineage>
        <taxon>Eukaryota</taxon>
        <taxon>Metazoa</taxon>
        <taxon>Ecdysozoa</taxon>
        <taxon>Arthropoda</taxon>
        <taxon>Hexapoda</taxon>
        <taxon>Insecta</taxon>
        <taxon>Pterygota</taxon>
        <taxon>Neoptera</taxon>
        <taxon>Endopterygota</taxon>
        <taxon>Coleoptera</taxon>
        <taxon>Polyphaga</taxon>
        <taxon>Cucujiformia</taxon>
        <taxon>Tenebrionidae</taxon>
        <taxon>Tenebrio</taxon>
    </lineage>
</organism>
<evidence type="ECO:0000313" key="6">
    <source>
        <dbReference type="Proteomes" id="UP000719412"/>
    </source>
</evidence>
<evidence type="ECO:0000256" key="2">
    <source>
        <dbReference type="ARBA" id="ARBA00023108"/>
    </source>
</evidence>
<dbReference type="PANTHER" id="PTHR11008">
    <property type="entry name" value="PROTEIN TAKEOUT-LIKE PROTEIN"/>
    <property type="match status" value="1"/>
</dbReference>
<accession>A0A8J6HHV2</accession>
<keyword evidence="1 4" id="KW-0732">Signal</keyword>
<dbReference type="InterPro" id="IPR038606">
    <property type="entry name" value="To_sf"/>
</dbReference>
<dbReference type="PANTHER" id="PTHR11008:SF32">
    <property type="entry name" value="CIRCADIAN CLOCK-CONTROLLED PROTEIN DAYWAKE-RELATED"/>
    <property type="match status" value="1"/>
</dbReference>
<evidence type="ECO:0000256" key="3">
    <source>
        <dbReference type="ARBA" id="ARBA00060902"/>
    </source>
</evidence>
<reference evidence="5" key="2">
    <citation type="submission" date="2021-08" db="EMBL/GenBank/DDBJ databases">
        <authorList>
            <person name="Eriksson T."/>
        </authorList>
    </citation>
    <scope>NUCLEOTIDE SEQUENCE</scope>
    <source>
        <strain evidence="5">Stoneville</strain>
        <tissue evidence="5">Whole head</tissue>
    </source>
</reference>
<dbReference type="AlphaFoldDB" id="A0A8J6HHV2"/>
<dbReference type="GO" id="GO:0007623">
    <property type="term" value="P:circadian rhythm"/>
    <property type="evidence" value="ECO:0007669"/>
    <property type="project" value="UniProtKB-ARBA"/>
</dbReference>
<dbReference type="Gene3D" id="3.15.10.30">
    <property type="entry name" value="Haemolymph juvenile hormone binding protein"/>
    <property type="match status" value="1"/>
</dbReference>
<feature type="chain" id="PRO_5035183379" evidence="4">
    <location>
        <begin position="19"/>
        <end position="230"/>
    </location>
</feature>
<dbReference type="Pfam" id="PF06585">
    <property type="entry name" value="JHBP"/>
    <property type="match status" value="1"/>
</dbReference>
<dbReference type="EMBL" id="JABDTM020023672">
    <property type="protein sequence ID" value="KAH0815009.1"/>
    <property type="molecule type" value="Genomic_DNA"/>
</dbReference>